<organism evidence="1 2">
    <name type="scientific">Pseudoalteromonas tunicata D2</name>
    <dbReference type="NCBI Taxonomy" id="87626"/>
    <lineage>
        <taxon>Bacteria</taxon>
        <taxon>Pseudomonadati</taxon>
        <taxon>Pseudomonadota</taxon>
        <taxon>Gammaproteobacteria</taxon>
        <taxon>Alteromonadales</taxon>
        <taxon>Pseudoalteromonadaceae</taxon>
        <taxon>Pseudoalteromonas</taxon>
    </lineage>
</organism>
<dbReference type="Proteomes" id="UP000006201">
    <property type="component" value="Unassembled WGS sequence"/>
</dbReference>
<evidence type="ECO:0000313" key="1">
    <source>
        <dbReference type="EMBL" id="EAR27699.1"/>
    </source>
</evidence>
<dbReference type="eggNOG" id="COG0412">
    <property type="taxonomic scope" value="Bacteria"/>
</dbReference>
<evidence type="ECO:0008006" key="3">
    <source>
        <dbReference type="Google" id="ProtNLM"/>
    </source>
</evidence>
<dbReference type="AlphaFoldDB" id="A4CBG2"/>
<protein>
    <recommendedName>
        <fullName evidence="3">Dienelactone hydrolase domain-containing protein</fullName>
    </recommendedName>
</protein>
<name>A4CBG2_9GAMM</name>
<comment type="caution">
    <text evidence="1">The sequence shown here is derived from an EMBL/GenBank/DDBJ whole genome shotgun (WGS) entry which is preliminary data.</text>
</comment>
<accession>A4CBG2</accession>
<dbReference type="InterPro" id="IPR029058">
    <property type="entry name" value="AB_hydrolase_fold"/>
</dbReference>
<sequence>MKVILVTDIFGHTTHLNEWVIRLSALGAKCHIISPYEYPSPEFEHDQLAYEYYTAQGGHDVYRQRLLDQTQLLQRADLIIGFSAGASALWHFCSQTFANALPKTVLFYPSHIRNQLTLTPKLPTEIIFASHEPHFSVDEVMASLAHQQNDKLTLTKSAYLHGVINPASQNYNLQAAELFFNFIAQKIIQRD</sequence>
<dbReference type="OrthoDB" id="8478808at2"/>
<dbReference type="RefSeq" id="WP_009839531.1">
    <property type="nucleotide sequence ID" value="NZ_CH959301.1"/>
</dbReference>
<dbReference type="STRING" id="87626.PTD2_17795"/>
<dbReference type="SUPFAM" id="SSF53474">
    <property type="entry name" value="alpha/beta-Hydrolases"/>
    <property type="match status" value="1"/>
</dbReference>
<dbReference type="HOGENOM" id="CLU_054590_9_1_6"/>
<proteinExistence type="predicted"/>
<dbReference type="Gene3D" id="3.40.50.1820">
    <property type="entry name" value="alpha/beta hydrolase"/>
    <property type="match status" value="1"/>
</dbReference>
<keyword evidence="2" id="KW-1185">Reference proteome</keyword>
<evidence type="ECO:0000313" key="2">
    <source>
        <dbReference type="Proteomes" id="UP000006201"/>
    </source>
</evidence>
<gene>
    <name evidence="1" type="ORF">PTD2_17795</name>
</gene>
<dbReference type="EMBL" id="AAOH01000005">
    <property type="protein sequence ID" value="EAR27699.1"/>
    <property type="molecule type" value="Genomic_DNA"/>
</dbReference>
<reference evidence="1 2" key="1">
    <citation type="submission" date="2006-02" db="EMBL/GenBank/DDBJ databases">
        <authorList>
            <person name="Moran M.A."/>
            <person name="Kjelleberg S."/>
            <person name="Egan S."/>
            <person name="Saunders N."/>
            <person name="Thomas T."/>
            <person name="Ferriera S."/>
            <person name="Johnson J."/>
            <person name="Kravitz S."/>
            <person name="Halpern A."/>
            <person name="Remington K."/>
            <person name="Beeson K."/>
            <person name="Tran B."/>
            <person name="Rogers Y.-H."/>
            <person name="Friedman R."/>
            <person name="Venter J.C."/>
        </authorList>
    </citation>
    <scope>NUCLEOTIDE SEQUENCE [LARGE SCALE GENOMIC DNA]</scope>
    <source>
        <strain evidence="1 2">D2</strain>
    </source>
</reference>